<dbReference type="AlphaFoldDB" id="A0A1B8YEC4"/>
<dbReference type="Pfam" id="PF06366">
    <property type="entry name" value="FlhE"/>
    <property type="match status" value="1"/>
</dbReference>
<evidence type="ECO:0000256" key="1">
    <source>
        <dbReference type="SAM" id="SignalP"/>
    </source>
</evidence>
<sequence precursor="true">MKLKKKVLTTLCSVSSALLLTMFSQSAFAANYQSSVVLPTLHYKHFTQIANVPIVGSPPATGKINLVTWAWRVDGWPKNLSVYLCQGNTNSCLDISRETSGGTTAFNNRSPAQQFLFALRVGDGNIMPIEGKTGEITVTWQ</sequence>
<keyword evidence="3" id="KW-1185">Reference proteome</keyword>
<keyword evidence="2" id="KW-0966">Cell projection</keyword>
<reference evidence="3" key="1">
    <citation type="submission" date="2015-11" db="EMBL/GenBank/DDBJ databases">
        <authorList>
            <person name="Tobias N.J."/>
            <person name="Mishra B."/>
            <person name="Gupta D.K."/>
            <person name="Thines M."/>
            <person name="Stinear T.P."/>
            <person name="Bode H.B."/>
        </authorList>
    </citation>
    <scope>NUCLEOTIDE SEQUENCE [LARGE SCALE GENOMIC DNA]</scope>
    <source>
        <strain evidence="3">PB45.5</strain>
    </source>
</reference>
<evidence type="ECO:0000313" key="3">
    <source>
        <dbReference type="Proteomes" id="UP000092665"/>
    </source>
</evidence>
<feature type="signal peptide" evidence="1">
    <location>
        <begin position="1"/>
        <end position="29"/>
    </location>
</feature>
<feature type="chain" id="PRO_5008619773" evidence="1">
    <location>
        <begin position="30"/>
        <end position="141"/>
    </location>
</feature>
<proteinExistence type="predicted"/>
<keyword evidence="1" id="KW-0732">Signal</keyword>
<keyword evidence="2" id="KW-0969">Cilium</keyword>
<dbReference type="InterPro" id="IPR009420">
    <property type="entry name" value="FlhE"/>
</dbReference>
<dbReference type="Proteomes" id="UP000092665">
    <property type="component" value="Unassembled WGS sequence"/>
</dbReference>
<dbReference type="RefSeq" id="WP_046394502.1">
    <property type="nucleotide sequence ID" value="NZ_CAWMQN010000082.1"/>
</dbReference>
<comment type="caution">
    <text evidence="2">The sequence shown here is derived from an EMBL/GenBank/DDBJ whole genome shotgun (WGS) entry which is preliminary data.</text>
</comment>
<protein>
    <submittedName>
        <fullName evidence="2">Flagellar protein FlhE</fullName>
    </submittedName>
</protein>
<dbReference type="EMBL" id="LOIC01000082">
    <property type="protein sequence ID" value="OCA53476.1"/>
    <property type="molecule type" value="Genomic_DNA"/>
</dbReference>
<organism evidence="2 3">
    <name type="scientific">Photorhabdus namnaonensis</name>
    <dbReference type="NCBI Taxonomy" id="1851568"/>
    <lineage>
        <taxon>Bacteria</taxon>
        <taxon>Pseudomonadati</taxon>
        <taxon>Pseudomonadota</taxon>
        <taxon>Gammaproteobacteria</taxon>
        <taxon>Enterobacterales</taxon>
        <taxon>Morganellaceae</taxon>
        <taxon>Photorhabdus</taxon>
    </lineage>
</organism>
<keyword evidence="2" id="KW-0282">Flagellum</keyword>
<accession>A0A1B8YEC4</accession>
<gene>
    <name evidence="2" type="ORF">Phpb_03532</name>
</gene>
<dbReference type="PATRIC" id="fig|29488.15.peg.3882"/>
<name>A0A1B8YEC4_9GAMM</name>
<evidence type="ECO:0000313" key="2">
    <source>
        <dbReference type="EMBL" id="OCA53476.1"/>
    </source>
</evidence>